<evidence type="ECO:0000256" key="3">
    <source>
        <dbReference type="ARBA" id="ARBA00022630"/>
    </source>
</evidence>
<gene>
    <name evidence="13" type="ORF">FYJ29_10090</name>
</gene>
<comment type="catalytic activity">
    <reaction evidence="9 10">
        <text>L-threonyl-[protein] + FAD = FMN-L-threonyl-[protein] + AMP + H(+)</text>
        <dbReference type="Rhea" id="RHEA:36847"/>
        <dbReference type="Rhea" id="RHEA-COMP:11060"/>
        <dbReference type="Rhea" id="RHEA-COMP:11061"/>
        <dbReference type="ChEBI" id="CHEBI:15378"/>
        <dbReference type="ChEBI" id="CHEBI:30013"/>
        <dbReference type="ChEBI" id="CHEBI:57692"/>
        <dbReference type="ChEBI" id="CHEBI:74257"/>
        <dbReference type="ChEBI" id="CHEBI:456215"/>
        <dbReference type="EC" id="2.7.1.180"/>
    </reaction>
</comment>
<sequence length="343" mass="37641">MNDKIISSRRYWAVIAAVVVGVAVLVFYRPQVKHYMSDQGVVWTTDYHVTYEASHNMSDSIQRVFDLIDNSASVFNPRSLVSRINQNKTDRLDSCLMRMYRTALAVNKATGGAYDPTVMPLVNAWGFGYKRGQLPDKKMIDSLLHIVGIGKTRIEAGRLVKSDPRIQFDFSSIAKGLACDEVGRALERGGAASYMVEIGGEIACKGHNAQGEKWHVSIDMPIEDNARVEHQPALVIALDGGGVATSGNYRKYKEVAGKKVSHIVNPITGYSSESDLLSVTIVAPDCMTADAWATACMVMGTARTRQLMEGNRHLGVMTISADAQGNYVVWSNKRFASLVTSQQ</sequence>
<dbReference type="EMBL" id="VULT01000016">
    <property type="protein sequence ID" value="MSS18102.1"/>
    <property type="molecule type" value="Genomic_DNA"/>
</dbReference>
<dbReference type="InterPro" id="IPR024932">
    <property type="entry name" value="ApbE"/>
</dbReference>
<evidence type="ECO:0000256" key="5">
    <source>
        <dbReference type="ARBA" id="ARBA00022723"/>
    </source>
</evidence>
<feature type="binding site" evidence="11">
    <location>
        <position position="172"/>
    </location>
    <ligand>
        <name>Mg(2+)</name>
        <dbReference type="ChEBI" id="CHEBI:18420"/>
    </ligand>
</feature>
<dbReference type="AlphaFoldDB" id="A0A6L5XFF3"/>
<keyword evidence="12" id="KW-1133">Transmembrane helix</keyword>
<accession>A0A6L5XFF3</accession>
<dbReference type="GO" id="GO:0046872">
    <property type="term" value="F:metal ion binding"/>
    <property type="evidence" value="ECO:0007669"/>
    <property type="project" value="UniProtKB-UniRule"/>
</dbReference>
<evidence type="ECO:0000256" key="4">
    <source>
        <dbReference type="ARBA" id="ARBA00022679"/>
    </source>
</evidence>
<evidence type="ECO:0000256" key="7">
    <source>
        <dbReference type="ARBA" id="ARBA00022842"/>
    </source>
</evidence>
<dbReference type="SUPFAM" id="SSF143631">
    <property type="entry name" value="ApbE-like"/>
    <property type="match status" value="1"/>
</dbReference>
<evidence type="ECO:0000313" key="13">
    <source>
        <dbReference type="EMBL" id="MSS18102.1"/>
    </source>
</evidence>
<comment type="similarity">
    <text evidence="10">Belongs to the ApbE family.</text>
</comment>
<keyword evidence="4 10" id="KW-0808">Transferase</keyword>
<dbReference type="Gene3D" id="3.10.520.10">
    <property type="entry name" value="ApbE-like domains"/>
    <property type="match status" value="1"/>
</dbReference>
<reference evidence="13 14" key="1">
    <citation type="submission" date="2019-08" db="EMBL/GenBank/DDBJ databases">
        <title>In-depth cultivation of the pig gut microbiome towards novel bacterial diversity and tailored functional studies.</title>
        <authorList>
            <person name="Wylensek D."/>
            <person name="Hitch T.C.A."/>
            <person name="Clavel T."/>
        </authorList>
    </citation>
    <scope>NUCLEOTIDE SEQUENCE [LARGE SCALE GENOMIC DNA]</scope>
    <source>
        <strain evidence="13 14">Oil-RF-744-WCA-WT-10</strain>
    </source>
</reference>
<evidence type="ECO:0000256" key="2">
    <source>
        <dbReference type="ARBA" id="ARBA00016337"/>
    </source>
</evidence>
<comment type="cofactor">
    <cofactor evidence="11">
        <name>Mg(2+)</name>
        <dbReference type="ChEBI" id="CHEBI:18420"/>
    </cofactor>
    <cofactor evidence="11">
        <name>Mn(2+)</name>
        <dbReference type="ChEBI" id="CHEBI:29035"/>
    </cofactor>
    <text evidence="11">Magnesium. Can also use manganese.</text>
</comment>
<proteinExistence type="inferred from homology"/>
<dbReference type="RefSeq" id="WP_154327046.1">
    <property type="nucleotide sequence ID" value="NZ_CP045696.1"/>
</dbReference>
<evidence type="ECO:0000256" key="10">
    <source>
        <dbReference type="PIRNR" id="PIRNR006268"/>
    </source>
</evidence>
<evidence type="ECO:0000256" key="6">
    <source>
        <dbReference type="ARBA" id="ARBA00022827"/>
    </source>
</evidence>
<organism evidence="13 14">
    <name type="scientific">Sodaliphilus pleomorphus</name>
    <dbReference type="NCBI Taxonomy" id="2606626"/>
    <lineage>
        <taxon>Bacteria</taxon>
        <taxon>Pseudomonadati</taxon>
        <taxon>Bacteroidota</taxon>
        <taxon>Bacteroidia</taxon>
        <taxon>Bacteroidales</taxon>
        <taxon>Muribaculaceae</taxon>
        <taxon>Sodaliphilus</taxon>
    </lineage>
</organism>
<dbReference type="PANTHER" id="PTHR30040">
    <property type="entry name" value="THIAMINE BIOSYNTHESIS LIPOPROTEIN APBE"/>
    <property type="match status" value="1"/>
</dbReference>
<dbReference type="PANTHER" id="PTHR30040:SF2">
    <property type="entry name" value="FAD:PROTEIN FMN TRANSFERASE"/>
    <property type="match status" value="1"/>
</dbReference>
<feature type="binding site" evidence="11">
    <location>
        <position position="294"/>
    </location>
    <ligand>
        <name>Mg(2+)</name>
        <dbReference type="ChEBI" id="CHEBI:18420"/>
    </ligand>
</feature>
<evidence type="ECO:0000256" key="11">
    <source>
        <dbReference type="PIRSR" id="PIRSR006268-2"/>
    </source>
</evidence>
<comment type="caution">
    <text evidence="13">The sequence shown here is derived from an EMBL/GenBank/DDBJ whole genome shotgun (WGS) entry which is preliminary data.</text>
</comment>
<dbReference type="InterPro" id="IPR003374">
    <property type="entry name" value="ApbE-like_sf"/>
</dbReference>
<dbReference type="Pfam" id="PF02424">
    <property type="entry name" value="ApbE"/>
    <property type="match status" value="1"/>
</dbReference>
<keyword evidence="5 10" id="KW-0479">Metal-binding</keyword>
<dbReference type="PIRSF" id="PIRSF006268">
    <property type="entry name" value="ApbE"/>
    <property type="match status" value="1"/>
</dbReference>
<evidence type="ECO:0000313" key="14">
    <source>
        <dbReference type="Proteomes" id="UP000483362"/>
    </source>
</evidence>
<protein>
    <recommendedName>
        <fullName evidence="2 10">FAD:protein FMN transferase</fullName>
        <ecNumber evidence="1 10">2.7.1.180</ecNumber>
    </recommendedName>
    <alternativeName>
        <fullName evidence="8 10">Flavin transferase</fullName>
    </alternativeName>
</protein>
<feature type="binding site" evidence="11">
    <location>
        <position position="290"/>
    </location>
    <ligand>
        <name>Mg(2+)</name>
        <dbReference type="ChEBI" id="CHEBI:18420"/>
    </ligand>
</feature>
<name>A0A6L5XFF3_9BACT</name>
<keyword evidence="3 10" id="KW-0285">Flavoprotein</keyword>
<dbReference type="EC" id="2.7.1.180" evidence="1 10"/>
<evidence type="ECO:0000256" key="9">
    <source>
        <dbReference type="ARBA" id="ARBA00048540"/>
    </source>
</evidence>
<dbReference type="GO" id="GO:0016740">
    <property type="term" value="F:transferase activity"/>
    <property type="evidence" value="ECO:0007669"/>
    <property type="project" value="UniProtKB-UniRule"/>
</dbReference>
<keyword evidence="14" id="KW-1185">Reference proteome</keyword>
<keyword evidence="6 10" id="KW-0274">FAD</keyword>
<dbReference type="Proteomes" id="UP000483362">
    <property type="component" value="Unassembled WGS sequence"/>
</dbReference>
<evidence type="ECO:0000256" key="12">
    <source>
        <dbReference type="SAM" id="Phobius"/>
    </source>
</evidence>
<keyword evidence="7 10" id="KW-0460">Magnesium</keyword>
<evidence type="ECO:0000256" key="8">
    <source>
        <dbReference type="ARBA" id="ARBA00031306"/>
    </source>
</evidence>
<feature type="transmembrane region" description="Helical" evidence="12">
    <location>
        <begin position="12"/>
        <end position="28"/>
    </location>
</feature>
<keyword evidence="12" id="KW-0472">Membrane</keyword>
<evidence type="ECO:0000256" key="1">
    <source>
        <dbReference type="ARBA" id="ARBA00011955"/>
    </source>
</evidence>
<keyword evidence="12" id="KW-0812">Transmembrane</keyword>